<dbReference type="OrthoDB" id="27537at2759"/>
<dbReference type="EMBL" id="KV454411">
    <property type="protein sequence ID" value="ODQ64729.1"/>
    <property type="molecule type" value="Genomic_DNA"/>
</dbReference>
<evidence type="ECO:0000256" key="2">
    <source>
        <dbReference type="ARBA" id="ARBA00005616"/>
    </source>
</evidence>
<evidence type="ECO:0000313" key="7">
    <source>
        <dbReference type="EMBL" id="ODQ64729.1"/>
    </source>
</evidence>
<dbReference type="PROSITE" id="PS00678">
    <property type="entry name" value="WD_REPEATS_1"/>
    <property type="match status" value="1"/>
</dbReference>
<evidence type="ECO:0000256" key="5">
    <source>
        <dbReference type="ARBA" id="ARBA00023242"/>
    </source>
</evidence>
<sequence>MSTKTGIPILINREVVSTFQPCKQFQNHGSQAVVTSLDFDDNGQFLISSGDDESMYMYELKLGKPYGKPIYSKKYGVHSAKFTHSTNHCIYASTKEDDTIRYLNLSNNQYLRYFRGHKAKVTNLELSPSSELFISCSEDHSVRFWDLRSNHCQGLLNILSPSFAAFDPSGLVFAIANEYNNDIGLYDIRNYTSGPFLKISNAVPATASPLNNMLNWSKIEIANDGKTLLLSTLYNKHYLFDSFNGKLISTLLTQEPSSFLDSTTYRSHTSQTCFSADGRYIFGGAPNGTVSLWDVKESKSKHGLASTNDVNTAGSITNGTPQLKPFSHLKGPEGHTPRSLLFNPKNLLLASADKDVVLWIPEEPKIKTMSEK</sequence>
<protein>
    <submittedName>
        <fullName evidence="7">WD40 repeat-like protein</fullName>
    </submittedName>
</protein>
<dbReference type="STRING" id="857566.A0A1E3PH43"/>
<dbReference type="GO" id="GO:0016070">
    <property type="term" value="P:RNA metabolic process"/>
    <property type="evidence" value="ECO:0007669"/>
    <property type="project" value="UniProtKB-ARBA"/>
</dbReference>
<proteinExistence type="inferred from homology"/>
<dbReference type="InterPro" id="IPR001680">
    <property type="entry name" value="WD40_rpt"/>
</dbReference>
<feature type="repeat" description="WD" evidence="6">
    <location>
        <begin position="274"/>
        <end position="303"/>
    </location>
</feature>
<dbReference type="Pfam" id="PF00400">
    <property type="entry name" value="WD40"/>
    <property type="match status" value="3"/>
</dbReference>
<dbReference type="AlphaFoldDB" id="A0A1E3PH43"/>
<evidence type="ECO:0000256" key="1">
    <source>
        <dbReference type="ARBA" id="ARBA00004123"/>
    </source>
</evidence>
<dbReference type="PANTHER" id="PTHR19861">
    <property type="entry name" value="WD40 REPEAT PROTEIN SWD2"/>
    <property type="match status" value="1"/>
</dbReference>
<dbReference type="PANTHER" id="PTHR19861:SF0">
    <property type="entry name" value="WD REPEAT-CONTAINING PROTEIN 82"/>
    <property type="match status" value="1"/>
</dbReference>
<feature type="repeat" description="WD" evidence="6">
    <location>
        <begin position="27"/>
        <end position="61"/>
    </location>
</feature>
<dbReference type="InterPro" id="IPR036322">
    <property type="entry name" value="WD40_repeat_dom_sf"/>
</dbReference>
<keyword evidence="8" id="KW-1185">Reference proteome</keyword>
<dbReference type="Gene3D" id="2.130.10.10">
    <property type="entry name" value="YVTN repeat-like/Quinoprotein amine dehydrogenase"/>
    <property type="match status" value="2"/>
</dbReference>
<keyword evidence="4" id="KW-0677">Repeat</keyword>
<keyword evidence="5" id="KW-0539">Nucleus</keyword>
<name>A0A1E3PH43_9ASCO</name>
<dbReference type="SMART" id="SM00320">
    <property type="entry name" value="WD40"/>
    <property type="match status" value="4"/>
</dbReference>
<dbReference type="InterPro" id="IPR019775">
    <property type="entry name" value="WD40_repeat_CS"/>
</dbReference>
<comment type="similarity">
    <text evidence="2">Belongs to the WD repeat SWD2 family.</text>
</comment>
<dbReference type="InterPro" id="IPR015943">
    <property type="entry name" value="WD40/YVTN_repeat-like_dom_sf"/>
</dbReference>
<evidence type="ECO:0000256" key="6">
    <source>
        <dbReference type="PROSITE-ProRule" id="PRU00221"/>
    </source>
</evidence>
<keyword evidence="3 6" id="KW-0853">WD repeat</keyword>
<reference evidence="7 8" key="1">
    <citation type="journal article" date="2016" name="Proc. Natl. Acad. Sci. U.S.A.">
        <title>Comparative genomics of biotechnologically important yeasts.</title>
        <authorList>
            <person name="Riley R."/>
            <person name="Haridas S."/>
            <person name="Wolfe K.H."/>
            <person name="Lopes M.R."/>
            <person name="Hittinger C.T."/>
            <person name="Goeker M."/>
            <person name="Salamov A.A."/>
            <person name="Wisecaver J.H."/>
            <person name="Long T.M."/>
            <person name="Calvey C.H."/>
            <person name="Aerts A.L."/>
            <person name="Barry K.W."/>
            <person name="Choi C."/>
            <person name="Clum A."/>
            <person name="Coughlan A.Y."/>
            <person name="Deshpande S."/>
            <person name="Douglass A.P."/>
            <person name="Hanson S.J."/>
            <person name="Klenk H.-P."/>
            <person name="LaButti K.M."/>
            <person name="Lapidus A."/>
            <person name="Lindquist E.A."/>
            <person name="Lipzen A.M."/>
            <person name="Meier-Kolthoff J.P."/>
            <person name="Ohm R.A."/>
            <person name="Otillar R.P."/>
            <person name="Pangilinan J.L."/>
            <person name="Peng Y."/>
            <person name="Rokas A."/>
            <person name="Rosa C.A."/>
            <person name="Scheuner C."/>
            <person name="Sibirny A.A."/>
            <person name="Slot J.C."/>
            <person name="Stielow J.B."/>
            <person name="Sun H."/>
            <person name="Kurtzman C.P."/>
            <person name="Blackwell M."/>
            <person name="Grigoriev I.V."/>
            <person name="Jeffries T.W."/>
        </authorList>
    </citation>
    <scope>NUCLEOTIDE SEQUENCE [LARGE SCALE GENOMIC DNA]</scope>
    <source>
        <strain evidence="7 8">DSM 6958</strain>
    </source>
</reference>
<dbReference type="PROSITE" id="PS50294">
    <property type="entry name" value="WD_REPEATS_REGION"/>
    <property type="match status" value="1"/>
</dbReference>
<evidence type="ECO:0000256" key="3">
    <source>
        <dbReference type="ARBA" id="ARBA00022574"/>
    </source>
</evidence>
<evidence type="ECO:0000313" key="8">
    <source>
        <dbReference type="Proteomes" id="UP000095009"/>
    </source>
</evidence>
<gene>
    <name evidence="7" type="ORF">NADFUDRAFT_52353</name>
</gene>
<accession>A0A1E3PH43</accession>
<dbReference type="SUPFAM" id="SSF50978">
    <property type="entry name" value="WD40 repeat-like"/>
    <property type="match status" value="1"/>
</dbReference>
<dbReference type="PROSITE" id="PS50082">
    <property type="entry name" value="WD_REPEATS_2"/>
    <property type="match status" value="3"/>
</dbReference>
<dbReference type="GO" id="GO:0048188">
    <property type="term" value="C:Set1C/COMPASS complex"/>
    <property type="evidence" value="ECO:0007669"/>
    <property type="project" value="TreeGrafter"/>
</dbReference>
<dbReference type="Proteomes" id="UP000095009">
    <property type="component" value="Unassembled WGS sequence"/>
</dbReference>
<evidence type="ECO:0000256" key="4">
    <source>
        <dbReference type="ARBA" id="ARBA00022737"/>
    </source>
</evidence>
<dbReference type="GO" id="GO:0003682">
    <property type="term" value="F:chromatin binding"/>
    <property type="evidence" value="ECO:0007669"/>
    <property type="project" value="TreeGrafter"/>
</dbReference>
<comment type="subcellular location">
    <subcellularLocation>
        <location evidence="1">Nucleus</location>
    </subcellularLocation>
</comment>
<dbReference type="InterPro" id="IPR037867">
    <property type="entry name" value="Swd2/WDR82"/>
</dbReference>
<feature type="repeat" description="WD" evidence="6">
    <location>
        <begin position="114"/>
        <end position="149"/>
    </location>
</feature>
<organism evidence="7 8">
    <name type="scientific">Nadsonia fulvescens var. elongata DSM 6958</name>
    <dbReference type="NCBI Taxonomy" id="857566"/>
    <lineage>
        <taxon>Eukaryota</taxon>
        <taxon>Fungi</taxon>
        <taxon>Dikarya</taxon>
        <taxon>Ascomycota</taxon>
        <taxon>Saccharomycotina</taxon>
        <taxon>Dipodascomycetes</taxon>
        <taxon>Dipodascales</taxon>
        <taxon>Dipodascales incertae sedis</taxon>
        <taxon>Nadsonia</taxon>
    </lineage>
</organism>